<evidence type="ECO:0000313" key="3">
    <source>
        <dbReference type="Proteomes" id="UP001519332"/>
    </source>
</evidence>
<keyword evidence="3" id="KW-1185">Reference proteome</keyword>
<sequence>MKRVRSFFALVCALLVSLPGHAEARRGDIRWPQPSSGLALPGQTVANIRYAQPDGPELRIRTFDQQVAWQAGIAGMVFEVRRADGGAGPVTVAVEVDYSGFRNAFGGDYASRLNVVRMRDCAGVCGPPEPVAWRNDIAAGKITAELPAGPGGARFALTSMPSSDNAPAETQSGFIARSFRPCAEDPGGTNSVKTGDKCWGPESLRRMDIELPGLTGDLVLDDKTGRWYVERADGWTAELLHDAQNGDNDGEYWQVTSPQGTRFVFGANKLPGGAVTNSAWTVPVYGNHLGEPCWAESFDAAWCQQAYRWNLDHVVDRDGVAMSYFYDVEMNHYGRNNNEFNATPYTRAGYLARIEYLQRLANGVLTEPGARIIFTTEGRCATTTPCRTTRPQDWPDVPWDQACSAAPCFDRHTPVFFGSRRPAEVTMSVTGGGSWTFPA</sequence>
<accession>A0ABS4TPC6</accession>
<feature type="chain" id="PRO_5045088914" evidence="1">
    <location>
        <begin position="23"/>
        <end position="439"/>
    </location>
</feature>
<keyword evidence="1" id="KW-0732">Signal</keyword>
<evidence type="ECO:0000313" key="2">
    <source>
        <dbReference type="EMBL" id="MBP2326252.1"/>
    </source>
</evidence>
<dbReference type="RefSeq" id="WP_209643336.1">
    <property type="nucleotide sequence ID" value="NZ_JAGINW010000001.1"/>
</dbReference>
<evidence type="ECO:0000256" key="1">
    <source>
        <dbReference type="SAM" id="SignalP"/>
    </source>
</evidence>
<reference evidence="2 3" key="1">
    <citation type="submission" date="2021-03" db="EMBL/GenBank/DDBJ databases">
        <title>Sequencing the genomes of 1000 actinobacteria strains.</title>
        <authorList>
            <person name="Klenk H.-P."/>
        </authorList>
    </citation>
    <scope>NUCLEOTIDE SEQUENCE [LARGE SCALE GENOMIC DNA]</scope>
    <source>
        <strain evidence="2 3">DSM 46670</strain>
    </source>
</reference>
<comment type="caution">
    <text evidence="2">The sequence shown here is derived from an EMBL/GenBank/DDBJ whole genome shotgun (WGS) entry which is preliminary data.</text>
</comment>
<gene>
    <name evidence="2" type="ORF">JOF56_006637</name>
</gene>
<proteinExistence type="predicted"/>
<name>A0ABS4TPC6_9PSEU</name>
<protein>
    <submittedName>
        <fullName evidence="2">Uncharacterized protein</fullName>
    </submittedName>
</protein>
<dbReference type="EMBL" id="JAGINW010000001">
    <property type="protein sequence ID" value="MBP2326252.1"/>
    <property type="molecule type" value="Genomic_DNA"/>
</dbReference>
<organism evidence="2 3">
    <name type="scientific">Kibdelosporangium banguiense</name>
    <dbReference type="NCBI Taxonomy" id="1365924"/>
    <lineage>
        <taxon>Bacteria</taxon>
        <taxon>Bacillati</taxon>
        <taxon>Actinomycetota</taxon>
        <taxon>Actinomycetes</taxon>
        <taxon>Pseudonocardiales</taxon>
        <taxon>Pseudonocardiaceae</taxon>
        <taxon>Kibdelosporangium</taxon>
    </lineage>
</organism>
<dbReference type="Proteomes" id="UP001519332">
    <property type="component" value="Unassembled WGS sequence"/>
</dbReference>
<feature type="signal peptide" evidence="1">
    <location>
        <begin position="1"/>
        <end position="22"/>
    </location>
</feature>